<dbReference type="EMBL" id="CAUEEQ010033074">
    <property type="protein sequence ID" value="CAJ0951303.1"/>
    <property type="molecule type" value="Genomic_DNA"/>
</dbReference>
<dbReference type="InterPro" id="IPR001003">
    <property type="entry name" value="MHC_II_a_N"/>
</dbReference>
<dbReference type="InterPro" id="IPR014745">
    <property type="entry name" value="MHC_II_a/b_N"/>
</dbReference>
<keyword evidence="10" id="KW-1185">Reference proteome</keyword>
<feature type="transmembrane region" description="Helical" evidence="7">
    <location>
        <begin position="250"/>
        <end position="273"/>
    </location>
</feature>
<evidence type="ECO:0000256" key="5">
    <source>
        <dbReference type="ARBA" id="ARBA00023157"/>
    </source>
</evidence>
<dbReference type="SUPFAM" id="SSF48726">
    <property type="entry name" value="Immunoglobulin"/>
    <property type="match status" value="1"/>
</dbReference>
<dbReference type="Gene3D" id="2.60.40.10">
    <property type="entry name" value="Immunoglobulins"/>
    <property type="match status" value="1"/>
</dbReference>
<dbReference type="InterPro" id="IPR003597">
    <property type="entry name" value="Ig_C1-set"/>
</dbReference>
<evidence type="ECO:0000313" key="9">
    <source>
        <dbReference type="EMBL" id="CAJ0951303.1"/>
    </source>
</evidence>
<dbReference type="InterPro" id="IPR007110">
    <property type="entry name" value="Ig-like_dom"/>
</dbReference>
<evidence type="ECO:0000259" key="8">
    <source>
        <dbReference type="PROSITE" id="PS50835"/>
    </source>
</evidence>
<proteinExistence type="inferred from homology"/>
<dbReference type="InterPro" id="IPR050160">
    <property type="entry name" value="MHC/Immunoglobulin"/>
</dbReference>
<keyword evidence="3 7" id="KW-0812">Transmembrane</keyword>
<keyword evidence="5" id="KW-1015">Disulfide bond</keyword>
<evidence type="ECO:0000256" key="3">
    <source>
        <dbReference type="ARBA" id="ARBA00022692"/>
    </source>
</evidence>
<evidence type="ECO:0000256" key="1">
    <source>
        <dbReference type="ARBA" id="ARBA00004479"/>
    </source>
</evidence>
<evidence type="ECO:0000313" key="10">
    <source>
        <dbReference type="Proteomes" id="UP001176940"/>
    </source>
</evidence>
<feature type="domain" description="Ig-like" evidence="8">
    <location>
        <begin position="138"/>
        <end position="234"/>
    </location>
</feature>
<protein>
    <recommendedName>
        <fullName evidence="8">Ig-like domain-containing protein</fullName>
    </recommendedName>
</protein>
<keyword evidence="4 7" id="KW-1133">Transmembrane helix</keyword>
<organism evidence="9 10">
    <name type="scientific">Ranitomeya imitator</name>
    <name type="common">mimic poison frog</name>
    <dbReference type="NCBI Taxonomy" id="111125"/>
    <lineage>
        <taxon>Eukaryota</taxon>
        <taxon>Metazoa</taxon>
        <taxon>Chordata</taxon>
        <taxon>Craniata</taxon>
        <taxon>Vertebrata</taxon>
        <taxon>Euteleostomi</taxon>
        <taxon>Amphibia</taxon>
        <taxon>Batrachia</taxon>
        <taxon>Anura</taxon>
        <taxon>Neobatrachia</taxon>
        <taxon>Hyloidea</taxon>
        <taxon>Dendrobatidae</taxon>
        <taxon>Dendrobatinae</taxon>
        <taxon>Ranitomeya</taxon>
    </lineage>
</organism>
<gene>
    <name evidence="9" type="ORF">RIMI_LOCUS13397990</name>
</gene>
<reference evidence="9" key="1">
    <citation type="submission" date="2023-07" db="EMBL/GenBank/DDBJ databases">
        <authorList>
            <person name="Stuckert A."/>
        </authorList>
    </citation>
    <scope>NUCLEOTIDE SEQUENCE</scope>
</reference>
<dbReference type="SUPFAM" id="SSF54452">
    <property type="entry name" value="MHC antigen-recognition domain"/>
    <property type="match status" value="1"/>
</dbReference>
<dbReference type="PANTHER" id="PTHR19944:SF50">
    <property type="entry name" value="HLA CLASS II HISTOCOMPATIBILITY ANTIGEN, DM ALPHA CHAIN"/>
    <property type="match status" value="1"/>
</dbReference>
<keyword evidence="7" id="KW-0472">Membrane</keyword>
<dbReference type="PANTHER" id="PTHR19944">
    <property type="entry name" value="MHC CLASS II-RELATED"/>
    <property type="match status" value="1"/>
</dbReference>
<comment type="subcellular location">
    <subcellularLocation>
        <location evidence="1">Membrane</location>
        <topology evidence="1">Single-pass type I membrane protein</topology>
    </subcellularLocation>
</comment>
<dbReference type="Gene3D" id="3.10.320.10">
    <property type="entry name" value="Class II Histocompatibility Antigen, M Beta Chain, Chain B, domain 1"/>
    <property type="match status" value="1"/>
</dbReference>
<dbReference type="SMART" id="SM00407">
    <property type="entry name" value="IGc1"/>
    <property type="match status" value="1"/>
</dbReference>
<evidence type="ECO:0000256" key="2">
    <source>
        <dbReference type="ARBA" id="ARBA00007394"/>
    </source>
</evidence>
<accession>A0ABN9LWZ8</accession>
<name>A0ABN9LWZ8_9NEOB</name>
<dbReference type="PROSITE" id="PS50835">
    <property type="entry name" value="IG_LIKE"/>
    <property type="match status" value="1"/>
</dbReference>
<dbReference type="InterPro" id="IPR013783">
    <property type="entry name" value="Ig-like_fold"/>
</dbReference>
<dbReference type="InterPro" id="IPR011162">
    <property type="entry name" value="MHC_I/II-like_Ag-recog"/>
</dbReference>
<evidence type="ECO:0000256" key="6">
    <source>
        <dbReference type="ARBA" id="ARBA00023180"/>
    </source>
</evidence>
<keyword evidence="6" id="KW-0325">Glycoprotein</keyword>
<evidence type="ECO:0000256" key="7">
    <source>
        <dbReference type="SAM" id="Phobius"/>
    </source>
</evidence>
<dbReference type="Proteomes" id="UP001176940">
    <property type="component" value="Unassembled WGS sequence"/>
</dbReference>
<dbReference type="Pfam" id="PF00993">
    <property type="entry name" value="MHC_II_alpha"/>
    <property type="match status" value="1"/>
</dbReference>
<evidence type="ECO:0000256" key="4">
    <source>
        <dbReference type="ARBA" id="ARBA00022989"/>
    </source>
</evidence>
<dbReference type="InterPro" id="IPR036179">
    <property type="entry name" value="Ig-like_dom_sf"/>
</dbReference>
<sequence>MEEKKNLFMRTTDRNRIIVSRKSPSKSPGIPLEVDVCVMFSPSLFTLVFIPSFSDDDHYLSQVLFCQPSKPSVGLLKMFDGDQMFSYNFENYSVSPWIKDFDKWRDQAFPNPSNITFLANLCHQFRHNLTQALVDITPEARGSTRLNVFSAHPLRIGKQNTLICAIDDVYPPALTITWRKNSESLSTTLLNSDKYVVMNDLSFQAFSYLNVTPYHGDIFSCEVQVSGDSATSIAFWVPQFPVPSDLMENVLCGFAFVLGIIFLLAGFVFFYLAKKLHNTELLS</sequence>
<comment type="caution">
    <text evidence="9">The sequence shown here is derived from an EMBL/GenBank/DDBJ whole genome shotgun (WGS) entry which is preliminary data.</text>
</comment>
<comment type="similarity">
    <text evidence="2">Belongs to the MHC class II family.</text>
</comment>
<dbReference type="Pfam" id="PF07654">
    <property type="entry name" value="C1-set"/>
    <property type="match status" value="1"/>
</dbReference>